<dbReference type="SUPFAM" id="SSF103473">
    <property type="entry name" value="MFS general substrate transporter"/>
    <property type="match status" value="1"/>
</dbReference>
<feature type="transmembrane region" description="Helical" evidence="8">
    <location>
        <begin position="75"/>
        <end position="100"/>
    </location>
</feature>
<dbReference type="Gene3D" id="1.20.1720.10">
    <property type="entry name" value="Multidrug resistance protein D"/>
    <property type="match status" value="1"/>
</dbReference>
<feature type="transmembrane region" description="Helical" evidence="8">
    <location>
        <begin position="46"/>
        <end position="63"/>
    </location>
</feature>
<dbReference type="OMA" id="ARTMIQL"/>
<keyword evidence="12" id="KW-1185">Reference proteome</keyword>
<keyword evidence="3" id="KW-0813">Transport</keyword>
<proteinExistence type="inferred from homology"/>
<dbReference type="InterPro" id="IPR011701">
    <property type="entry name" value="MFS"/>
</dbReference>
<evidence type="ECO:0000256" key="4">
    <source>
        <dbReference type="ARBA" id="ARBA00022692"/>
    </source>
</evidence>
<dbReference type="GO" id="GO:0022857">
    <property type="term" value="F:transmembrane transporter activity"/>
    <property type="evidence" value="ECO:0007669"/>
    <property type="project" value="InterPro"/>
</dbReference>
<protein>
    <recommendedName>
        <fullName evidence="10">Major facilitator superfamily (MFS) profile domain-containing protein</fullName>
    </recommendedName>
</protein>
<comment type="subcellular location">
    <subcellularLocation>
        <location evidence="1">Endomembrane system</location>
        <topology evidence="1">Multi-pass membrane protein</topology>
    </subcellularLocation>
</comment>
<dbReference type="PROSITE" id="PS50850">
    <property type="entry name" value="MFS"/>
    <property type="match status" value="1"/>
</dbReference>
<comment type="similarity">
    <text evidence="2">Belongs to the major facilitator superfamily.</text>
</comment>
<feature type="transmembrane region" description="Helical" evidence="8">
    <location>
        <begin position="106"/>
        <end position="126"/>
    </location>
</feature>
<feature type="transmembrane region" description="Helical" evidence="8">
    <location>
        <begin position="196"/>
        <end position="215"/>
    </location>
</feature>
<sequence>MPVKSILIVFASMQLAVLLSFLDQTIVSTALPNISAAFNAGRSSSFVAAAYLLTSSAVQPVWGRLSDVFGRKITLLSCVAIFLVGSLACALAQSMLQLIIFRGLQGVGGGGLLTLVLIIVSDIVSLKDRGKYQGLTEATILVGNGAGPILGGVMAQKLTWNWCFWINLPIGGVAMAVILFFLPLKAVRGSMRQKLLQIDYGGALLSSFATVLVILPLNWGGVSFPWVSGPVLGCLISGIVGYGVFVVYEWRVAKIPIVPPFIFKNQTVSAVFASTFLNGATILTQVYYLPQFFQVVRGDSPIRSGVLILPQLTMTTFAVFVSGQLVARTGEYKPMICVGYALWAIGLGLLSTLDETSSVARIVGYQILNGAGQGGTLQTSMVAAQAAVARSEMSVVTSVRNFMRSLGGTVFLVIAATILNNTLRSKLSPLGFEQDLISAVIDDPTGIWRSSSKEGTTLLNLPQEEKDQIISAYVNGFHTLFHVLAGLISGAFVIAVVLIKRHSLSRKDEEALKQKGQEWVQRQKEKKKKAGNGADDDAEKGTAAKRPSVDGAKKTSL</sequence>
<feature type="transmembrane region" description="Helical" evidence="8">
    <location>
        <begin position="402"/>
        <end position="419"/>
    </location>
</feature>
<feature type="signal peptide" evidence="9">
    <location>
        <begin position="1"/>
        <end position="30"/>
    </location>
</feature>
<dbReference type="Proteomes" id="UP000053890">
    <property type="component" value="Unassembled WGS sequence"/>
</dbReference>
<dbReference type="PANTHER" id="PTHR23501:SF189">
    <property type="entry name" value="DRUG TRANSPORTER, PUTATIVE (AFU_ORTHOLOGUE AFUA_4G03920)-RELATED"/>
    <property type="match status" value="1"/>
</dbReference>
<keyword evidence="6 8" id="KW-0472">Membrane</keyword>
<dbReference type="GO" id="GO:0005886">
    <property type="term" value="C:plasma membrane"/>
    <property type="evidence" value="ECO:0007669"/>
    <property type="project" value="TreeGrafter"/>
</dbReference>
<evidence type="ECO:0000313" key="11">
    <source>
        <dbReference type="EMBL" id="KPV76224.1"/>
    </source>
</evidence>
<dbReference type="InterPro" id="IPR020846">
    <property type="entry name" value="MFS_dom"/>
</dbReference>
<dbReference type="EMBL" id="KQ474076">
    <property type="protein sequence ID" value="KPV76224.1"/>
    <property type="molecule type" value="Genomic_DNA"/>
</dbReference>
<dbReference type="RefSeq" id="XP_018272273.1">
    <property type="nucleotide sequence ID" value="XM_018418886.1"/>
</dbReference>
<feature type="transmembrane region" description="Helical" evidence="8">
    <location>
        <begin position="227"/>
        <end position="248"/>
    </location>
</feature>
<reference evidence="11 12" key="1">
    <citation type="journal article" date="2015" name="Front. Microbiol.">
        <title>Genome sequence of the plant growth promoting endophytic yeast Rhodotorula graminis WP1.</title>
        <authorList>
            <person name="Firrincieli A."/>
            <person name="Otillar R."/>
            <person name="Salamov A."/>
            <person name="Schmutz J."/>
            <person name="Khan Z."/>
            <person name="Redman R.S."/>
            <person name="Fleck N.D."/>
            <person name="Lindquist E."/>
            <person name="Grigoriev I.V."/>
            <person name="Doty S.L."/>
        </authorList>
    </citation>
    <scope>NUCLEOTIDE SEQUENCE [LARGE SCALE GENOMIC DNA]</scope>
    <source>
        <strain evidence="11 12">WP1</strain>
    </source>
</reference>
<feature type="transmembrane region" description="Helical" evidence="8">
    <location>
        <begin position="138"/>
        <end position="158"/>
    </location>
</feature>
<feature type="transmembrane region" description="Helical" evidence="8">
    <location>
        <begin position="480"/>
        <end position="499"/>
    </location>
</feature>
<evidence type="ECO:0000256" key="2">
    <source>
        <dbReference type="ARBA" id="ARBA00008335"/>
    </source>
</evidence>
<feature type="transmembrane region" description="Helical" evidence="8">
    <location>
        <begin position="164"/>
        <end position="184"/>
    </location>
</feature>
<accession>A0A194S6Q0</accession>
<evidence type="ECO:0000313" key="12">
    <source>
        <dbReference type="Proteomes" id="UP000053890"/>
    </source>
</evidence>
<keyword evidence="4 8" id="KW-0812">Transmembrane</keyword>
<evidence type="ECO:0000259" key="10">
    <source>
        <dbReference type="PROSITE" id="PS50850"/>
    </source>
</evidence>
<evidence type="ECO:0000256" key="5">
    <source>
        <dbReference type="ARBA" id="ARBA00022989"/>
    </source>
</evidence>
<dbReference type="OrthoDB" id="10021397at2759"/>
<evidence type="ECO:0000256" key="1">
    <source>
        <dbReference type="ARBA" id="ARBA00004127"/>
    </source>
</evidence>
<feature type="transmembrane region" description="Helical" evidence="8">
    <location>
        <begin position="268"/>
        <end position="288"/>
    </location>
</feature>
<evidence type="ECO:0000256" key="3">
    <source>
        <dbReference type="ARBA" id="ARBA00022448"/>
    </source>
</evidence>
<dbReference type="PRINTS" id="PR01036">
    <property type="entry name" value="TCRTETB"/>
</dbReference>
<feature type="compositionally biased region" description="Basic and acidic residues" evidence="7">
    <location>
        <begin position="539"/>
        <end position="557"/>
    </location>
</feature>
<evidence type="ECO:0000256" key="9">
    <source>
        <dbReference type="SAM" id="SignalP"/>
    </source>
</evidence>
<feature type="region of interest" description="Disordered" evidence="7">
    <location>
        <begin position="509"/>
        <end position="557"/>
    </location>
</feature>
<feature type="domain" description="Major facilitator superfamily (MFS) profile" evidence="10">
    <location>
        <begin position="9"/>
        <end position="503"/>
    </location>
</feature>
<name>A0A194S6Q0_RHOGW</name>
<gene>
    <name evidence="11" type="ORF">RHOBADRAFT_66175</name>
</gene>
<dbReference type="FunFam" id="1.20.1720.10:FF:000013">
    <property type="entry name" value="Related to multidrug resistance proteins"/>
    <property type="match status" value="1"/>
</dbReference>
<dbReference type="Pfam" id="PF07690">
    <property type="entry name" value="MFS_1"/>
    <property type="match status" value="1"/>
</dbReference>
<dbReference type="GO" id="GO:0012505">
    <property type="term" value="C:endomembrane system"/>
    <property type="evidence" value="ECO:0007669"/>
    <property type="project" value="UniProtKB-SubCell"/>
</dbReference>
<feature type="chain" id="PRO_5008265506" description="Major facilitator superfamily (MFS) profile domain-containing protein" evidence="9">
    <location>
        <begin position="31"/>
        <end position="557"/>
    </location>
</feature>
<organism evidence="11 12">
    <name type="scientific">Rhodotorula graminis (strain WP1)</name>
    <dbReference type="NCBI Taxonomy" id="578459"/>
    <lineage>
        <taxon>Eukaryota</taxon>
        <taxon>Fungi</taxon>
        <taxon>Dikarya</taxon>
        <taxon>Basidiomycota</taxon>
        <taxon>Pucciniomycotina</taxon>
        <taxon>Microbotryomycetes</taxon>
        <taxon>Sporidiobolales</taxon>
        <taxon>Sporidiobolaceae</taxon>
        <taxon>Rhodotorula</taxon>
    </lineage>
</organism>
<feature type="transmembrane region" description="Helical" evidence="8">
    <location>
        <begin position="308"/>
        <end position="327"/>
    </location>
</feature>
<evidence type="ECO:0000256" key="6">
    <source>
        <dbReference type="ARBA" id="ARBA00023136"/>
    </source>
</evidence>
<dbReference type="InterPro" id="IPR036259">
    <property type="entry name" value="MFS_trans_sf"/>
</dbReference>
<dbReference type="PANTHER" id="PTHR23501">
    <property type="entry name" value="MAJOR FACILITATOR SUPERFAMILY"/>
    <property type="match status" value="1"/>
</dbReference>
<evidence type="ECO:0000256" key="8">
    <source>
        <dbReference type="SAM" id="Phobius"/>
    </source>
</evidence>
<keyword evidence="5 8" id="KW-1133">Transmembrane helix</keyword>
<dbReference type="AlphaFoldDB" id="A0A194S6Q0"/>
<keyword evidence="9" id="KW-0732">Signal</keyword>
<dbReference type="Gene3D" id="1.20.1250.20">
    <property type="entry name" value="MFS general substrate transporter like domains"/>
    <property type="match status" value="1"/>
</dbReference>
<dbReference type="GeneID" id="28979333"/>
<dbReference type="CDD" id="cd17502">
    <property type="entry name" value="MFS_Azr1_MDR_like"/>
    <property type="match status" value="1"/>
</dbReference>
<evidence type="ECO:0000256" key="7">
    <source>
        <dbReference type="SAM" id="MobiDB-lite"/>
    </source>
</evidence>